<dbReference type="GO" id="GO:0008233">
    <property type="term" value="F:peptidase activity"/>
    <property type="evidence" value="ECO:0007669"/>
    <property type="project" value="TreeGrafter"/>
</dbReference>
<dbReference type="InterPro" id="IPR052794">
    <property type="entry name" value="Mito_Ser_Protease_LACTB"/>
</dbReference>
<dbReference type="GO" id="GO:0006508">
    <property type="term" value="P:proteolysis"/>
    <property type="evidence" value="ECO:0007669"/>
    <property type="project" value="TreeGrafter"/>
</dbReference>
<gene>
    <name evidence="2" type="ORF">QNI16_30755</name>
</gene>
<dbReference type="RefSeq" id="WP_313986758.1">
    <property type="nucleotide sequence ID" value="NZ_JASJOS010000017.1"/>
</dbReference>
<reference evidence="2" key="1">
    <citation type="submission" date="2023-05" db="EMBL/GenBank/DDBJ databases">
        <authorList>
            <person name="Zhang X."/>
        </authorList>
    </citation>
    <scope>NUCLEOTIDE SEQUENCE</scope>
    <source>
        <strain evidence="2">YF14B1</strain>
    </source>
</reference>
<dbReference type="InterPro" id="IPR001466">
    <property type="entry name" value="Beta-lactam-related"/>
</dbReference>
<dbReference type="GO" id="GO:0019216">
    <property type="term" value="P:regulation of lipid metabolic process"/>
    <property type="evidence" value="ECO:0007669"/>
    <property type="project" value="TreeGrafter"/>
</dbReference>
<dbReference type="PANTHER" id="PTHR46520:SF1">
    <property type="entry name" value="SERINE BETA-LACTAMASE-LIKE PROTEIN LACTB, MITOCHONDRIAL"/>
    <property type="match status" value="1"/>
</dbReference>
<keyword evidence="2" id="KW-0378">Hydrolase</keyword>
<proteinExistence type="predicted"/>
<accession>A0AAE3QT54</accession>
<feature type="domain" description="Beta-lactamase-related" evidence="1">
    <location>
        <begin position="40"/>
        <end position="348"/>
    </location>
</feature>
<comment type="caution">
    <text evidence="2">The sequence shown here is derived from an EMBL/GenBank/DDBJ whole genome shotgun (WGS) entry which is preliminary data.</text>
</comment>
<dbReference type="SUPFAM" id="SSF56601">
    <property type="entry name" value="beta-lactamase/transpeptidase-like"/>
    <property type="match status" value="1"/>
</dbReference>
<protein>
    <submittedName>
        <fullName evidence="2">Serine hydrolase domain-containing protein</fullName>
        <ecNumber evidence="2">3.1.1.103</ecNumber>
    </submittedName>
</protein>
<dbReference type="Proteomes" id="UP001241110">
    <property type="component" value="Unassembled WGS sequence"/>
</dbReference>
<dbReference type="AlphaFoldDB" id="A0AAE3QT54"/>
<dbReference type="PANTHER" id="PTHR46520">
    <property type="entry name" value="SERINE BETA-LACTAMASE-LIKE PROTEIN LACTB, MITOCHONDRIAL"/>
    <property type="match status" value="1"/>
</dbReference>
<evidence type="ECO:0000313" key="3">
    <source>
        <dbReference type="Proteomes" id="UP001241110"/>
    </source>
</evidence>
<dbReference type="InterPro" id="IPR012338">
    <property type="entry name" value="Beta-lactam/transpept-like"/>
</dbReference>
<evidence type="ECO:0000313" key="2">
    <source>
        <dbReference type="EMBL" id="MDJ1484920.1"/>
    </source>
</evidence>
<organism evidence="2 3">
    <name type="scientific">Xanthocytophaga flava</name>
    <dbReference type="NCBI Taxonomy" id="3048013"/>
    <lineage>
        <taxon>Bacteria</taxon>
        <taxon>Pseudomonadati</taxon>
        <taxon>Bacteroidota</taxon>
        <taxon>Cytophagia</taxon>
        <taxon>Cytophagales</taxon>
        <taxon>Rhodocytophagaceae</taxon>
        <taxon>Xanthocytophaga</taxon>
    </lineage>
</organism>
<dbReference type="Pfam" id="PF00144">
    <property type="entry name" value="Beta-lactamase"/>
    <property type="match status" value="1"/>
</dbReference>
<sequence>MKLYPSLLLFFVTYISWSQVLHSKDAIMDKQAKNAIRKAEKYIDSLQAKQDIPGISICIGNRERILWAQGFGYADLENGIGVTTKSRFRIGSVSKALTSLAMAKLYQQGKLDLDVSIQRYTTAFPEKKYPVTTRQLATHTAGIRHYKVTDPISCPKHYEKVTDGLVIFKDDSLLFKPGTGYSYSSYGYNLLSVVIEGASKTDFITYMKQEVFTPLGLKNTMADYSDSIVANRVRFYEHSDKKLVNAPMVDNSYKWAGGGFLSTPSDLVTTATKVLNGQFLDKKTVDMIFTSQKLLDGKDTQYGMGWRMGTDSKGRHIIHHGGVVEGGRTFVLLYPDQGIYLAITANMSGVSINLKEGEAIASYFLE</sequence>
<dbReference type="Gene3D" id="3.40.710.10">
    <property type="entry name" value="DD-peptidase/beta-lactamase superfamily"/>
    <property type="match status" value="1"/>
</dbReference>
<dbReference type="EMBL" id="JASJOS010000017">
    <property type="protein sequence ID" value="MDJ1484920.1"/>
    <property type="molecule type" value="Genomic_DNA"/>
</dbReference>
<name>A0AAE3QT54_9BACT</name>
<dbReference type="EC" id="3.1.1.103" evidence="2"/>
<evidence type="ECO:0000259" key="1">
    <source>
        <dbReference type="Pfam" id="PF00144"/>
    </source>
</evidence>